<accession>A0A9Q3H0B5</accession>
<keyword evidence="2" id="KW-1185">Reference proteome</keyword>
<organism evidence="1 2">
    <name type="scientific">Austropuccinia psidii MF-1</name>
    <dbReference type="NCBI Taxonomy" id="1389203"/>
    <lineage>
        <taxon>Eukaryota</taxon>
        <taxon>Fungi</taxon>
        <taxon>Dikarya</taxon>
        <taxon>Basidiomycota</taxon>
        <taxon>Pucciniomycotina</taxon>
        <taxon>Pucciniomycetes</taxon>
        <taxon>Pucciniales</taxon>
        <taxon>Sphaerophragmiaceae</taxon>
        <taxon>Austropuccinia</taxon>
    </lineage>
</organism>
<comment type="caution">
    <text evidence="1">The sequence shown here is derived from an EMBL/GenBank/DDBJ whole genome shotgun (WGS) entry which is preliminary data.</text>
</comment>
<sequence>MNWLLHHLPIISASYPCLRLCKNWLLKHCLHISAITHPYASAPPTNHLCNSPCLHSGTTLSCSKFTILTLRKLLASTPIPDHFPNLTSLHSCTHMLPQNHL</sequence>
<evidence type="ECO:0000313" key="1">
    <source>
        <dbReference type="EMBL" id="MBW0486192.1"/>
    </source>
</evidence>
<dbReference type="Proteomes" id="UP000765509">
    <property type="component" value="Unassembled WGS sequence"/>
</dbReference>
<gene>
    <name evidence="1" type="ORF">O181_025907</name>
</gene>
<evidence type="ECO:0000313" key="2">
    <source>
        <dbReference type="Proteomes" id="UP000765509"/>
    </source>
</evidence>
<reference evidence="1" key="1">
    <citation type="submission" date="2021-03" db="EMBL/GenBank/DDBJ databases">
        <title>Draft genome sequence of rust myrtle Austropuccinia psidii MF-1, a brazilian biotype.</title>
        <authorList>
            <person name="Quecine M.C."/>
            <person name="Pachon D.M.R."/>
            <person name="Bonatelli M.L."/>
            <person name="Correr F.H."/>
            <person name="Franceschini L.M."/>
            <person name="Leite T.F."/>
            <person name="Margarido G.R.A."/>
            <person name="Almeida C.A."/>
            <person name="Ferrarezi J.A."/>
            <person name="Labate C.A."/>
        </authorList>
    </citation>
    <scope>NUCLEOTIDE SEQUENCE</scope>
    <source>
        <strain evidence="1">MF-1</strain>
    </source>
</reference>
<name>A0A9Q3H0B5_9BASI</name>
<dbReference type="AlphaFoldDB" id="A0A9Q3H0B5"/>
<dbReference type="EMBL" id="AVOT02008518">
    <property type="protein sequence ID" value="MBW0486192.1"/>
    <property type="molecule type" value="Genomic_DNA"/>
</dbReference>
<protein>
    <submittedName>
        <fullName evidence="1">Uncharacterized protein</fullName>
    </submittedName>
</protein>
<proteinExistence type="predicted"/>